<reference evidence="1" key="1">
    <citation type="journal article" date="2014" name="Nat. Genet.">
        <title>Genome and transcriptome of the porcine whipworm Trichuris suis.</title>
        <authorList>
            <person name="Jex A.R."/>
            <person name="Nejsum P."/>
            <person name="Schwarz E.M."/>
            <person name="Hu L."/>
            <person name="Young N.D."/>
            <person name="Hall R.S."/>
            <person name="Korhonen P.K."/>
            <person name="Liao S."/>
            <person name="Thamsborg S."/>
            <person name="Xia J."/>
            <person name="Xu P."/>
            <person name="Wang S."/>
            <person name="Scheerlinck J.P."/>
            <person name="Hofmann A."/>
            <person name="Sternberg P.W."/>
            <person name="Wang J."/>
            <person name="Gasser R.B."/>
        </authorList>
    </citation>
    <scope>NUCLEOTIDE SEQUENCE [LARGE SCALE GENOMIC DNA]</scope>
    <source>
        <strain evidence="1">DCEP-RM93F</strain>
    </source>
</reference>
<gene>
    <name evidence="1" type="ORF">M514_19041</name>
</gene>
<dbReference type="AlphaFoldDB" id="A0A085NH54"/>
<name>A0A085NH54_9BILA</name>
<evidence type="ECO:0000313" key="1">
    <source>
        <dbReference type="EMBL" id="KFD68800.1"/>
    </source>
</evidence>
<dbReference type="Proteomes" id="UP000030758">
    <property type="component" value="Unassembled WGS sequence"/>
</dbReference>
<protein>
    <submittedName>
        <fullName evidence="1">Uncharacterized protein</fullName>
    </submittedName>
</protein>
<sequence>MIRRNFIFAIKMRFNLIPTRLQTNRDQEQRTQCRRCGEVSGAQECLIHVAQNCSYNHGLTCRRHNEIISLLVSLMESAGSNCVTESLLKVGDATYKPDLVISKEGKCWTMDISIPYENKDSLAKCHKEKCQKYLSLSEAARELTRATEFSTLAFVIGERGAWCRNNC</sequence>
<organism evidence="1">
    <name type="scientific">Trichuris suis</name>
    <name type="common">pig whipworm</name>
    <dbReference type="NCBI Taxonomy" id="68888"/>
    <lineage>
        <taxon>Eukaryota</taxon>
        <taxon>Metazoa</taxon>
        <taxon>Ecdysozoa</taxon>
        <taxon>Nematoda</taxon>
        <taxon>Enoplea</taxon>
        <taxon>Dorylaimia</taxon>
        <taxon>Trichinellida</taxon>
        <taxon>Trichuridae</taxon>
        <taxon>Trichuris</taxon>
    </lineage>
</organism>
<dbReference type="EMBL" id="KL367501">
    <property type="protein sequence ID" value="KFD68800.1"/>
    <property type="molecule type" value="Genomic_DNA"/>
</dbReference>
<accession>A0A085NH54</accession>
<proteinExistence type="predicted"/>